<dbReference type="InterPro" id="IPR036388">
    <property type="entry name" value="WH-like_DNA-bd_sf"/>
</dbReference>
<proteinExistence type="predicted"/>
<gene>
    <name evidence="3" type="ORF">LAH08_05347</name>
</gene>
<dbReference type="PANTHER" id="PTHR33164">
    <property type="entry name" value="TRANSCRIPTIONAL REGULATOR, MARR FAMILY"/>
    <property type="match status" value="1"/>
</dbReference>
<dbReference type="Gene3D" id="1.10.10.10">
    <property type="entry name" value="Winged helix-like DNA-binding domain superfamily/Winged helix DNA-binding domain"/>
    <property type="match status" value="1"/>
</dbReference>
<feature type="domain" description="HTH marR-type" evidence="2">
    <location>
        <begin position="8"/>
        <end position="137"/>
    </location>
</feature>
<evidence type="ECO:0000259" key="2">
    <source>
        <dbReference type="PROSITE" id="PS50995"/>
    </source>
</evidence>
<feature type="compositionally biased region" description="Gly residues" evidence="1">
    <location>
        <begin position="189"/>
        <end position="199"/>
    </location>
</feature>
<protein>
    <recommendedName>
        <fullName evidence="2">HTH marR-type domain-containing protein</fullName>
    </recommendedName>
</protein>
<evidence type="ECO:0000313" key="3">
    <source>
        <dbReference type="EMBL" id="RAN96604.1"/>
    </source>
</evidence>
<accession>A0A328MXE9</accession>
<dbReference type="GO" id="GO:0003700">
    <property type="term" value="F:DNA-binding transcription factor activity"/>
    <property type="evidence" value="ECO:0007669"/>
    <property type="project" value="InterPro"/>
</dbReference>
<dbReference type="InterPro" id="IPR039422">
    <property type="entry name" value="MarR/SlyA-like"/>
</dbReference>
<dbReference type="InterPro" id="IPR036390">
    <property type="entry name" value="WH_DNA-bd_sf"/>
</dbReference>
<comment type="caution">
    <text evidence="3">The sequence shown here is derived from an EMBL/GenBank/DDBJ whole genome shotgun (WGS) entry which is preliminary data.</text>
</comment>
<dbReference type="AlphaFoldDB" id="A0A328MXE9"/>
<dbReference type="PROSITE" id="PS50995">
    <property type="entry name" value="HTH_MARR_2"/>
    <property type="match status" value="1"/>
</dbReference>
<reference evidence="3 4" key="1">
    <citation type="submission" date="2018-03" db="EMBL/GenBank/DDBJ databases">
        <title>Defining the species Micromonospora saelicesensis and Micromonospora noduli under the framework of genomics.</title>
        <authorList>
            <person name="Riesco R."/>
            <person name="Trujillo M.E."/>
        </authorList>
    </citation>
    <scope>NUCLEOTIDE SEQUENCE [LARGE SCALE GENOMIC DNA]</scope>
    <source>
        <strain evidence="3 4">LAH08</strain>
    </source>
</reference>
<dbReference type="Proteomes" id="UP000248966">
    <property type="component" value="Unassembled WGS sequence"/>
</dbReference>
<dbReference type="PANTHER" id="PTHR33164:SF43">
    <property type="entry name" value="HTH-TYPE TRANSCRIPTIONAL REPRESSOR YETL"/>
    <property type="match status" value="1"/>
</dbReference>
<dbReference type="RefSeq" id="WP_112587708.1">
    <property type="nucleotide sequence ID" value="NZ_PYAA01000033.1"/>
</dbReference>
<dbReference type="InterPro" id="IPR000835">
    <property type="entry name" value="HTH_MarR-typ"/>
</dbReference>
<feature type="region of interest" description="Disordered" evidence="1">
    <location>
        <begin position="176"/>
        <end position="199"/>
    </location>
</feature>
<organism evidence="3 4">
    <name type="scientific">Micromonospora noduli</name>
    <dbReference type="NCBI Taxonomy" id="709876"/>
    <lineage>
        <taxon>Bacteria</taxon>
        <taxon>Bacillati</taxon>
        <taxon>Actinomycetota</taxon>
        <taxon>Actinomycetes</taxon>
        <taxon>Micromonosporales</taxon>
        <taxon>Micromonosporaceae</taxon>
        <taxon>Micromonospora</taxon>
    </lineage>
</organism>
<dbReference type="SUPFAM" id="SSF46785">
    <property type="entry name" value="Winged helix' DNA-binding domain"/>
    <property type="match status" value="1"/>
</dbReference>
<dbReference type="GO" id="GO:0006950">
    <property type="term" value="P:response to stress"/>
    <property type="evidence" value="ECO:0007669"/>
    <property type="project" value="TreeGrafter"/>
</dbReference>
<name>A0A328MXE9_9ACTN</name>
<dbReference type="SMART" id="SM00347">
    <property type="entry name" value="HTH_MARR"/>
    <property type="match status" value="1"/>
</dbReference>
<dbReference type="Pfam" id="PF12802">
    <property type="entry name" value="MarR_2"/>
    <property type="match status" value="1"/>
</dbReference>
<evidence type="ECO:0000256" key="1">
    <source>
        <dbReference type="SAM" id="MobiDB-lite"/>
    </source>
</evidence>
<sequence>MNLPEGGSANLLGALALLVGSRMRASVSASVGAGGALAEALVVLKDQPGVTAEWLGQVLGLTQPGVAHLVRRLGEQGWVERRPGTDARSRALHLTTEGTAVAARTLRARQEVLTALLAPLTVEQRAQLADIARTLLHDEVADAGSLAHLCRLCDRARCPQCPVHAGFQELTGACGGPGRAVPSGDGPDGRGSGPADGPG</sequence>
<dbReference type="EMBL" id="PYAA01000033">
    <property type="protein sequence ID" value="RAN96604.1"/>
    <property type="molecule type" value="Genomic_DNA"/>
</dbReference>
<evidence type="ECO:0000313" key="4">
    <source>
        <dbReference type="Proteomes" id="UP000248966"/>
    </source>
</evidence>